<accession>A0AA87MU85</accession>
<dbReference type="EMBL" id="AKWM02000007">
    <property type="protein sequence ID" value="EKS01848.1"/>
    <property type="molecule type" value="Genomic_DNA"/>
</dbReference>
<gene>
    <name evidence="1" type="ORF">LEP1GSC125_3920</name>
</gene>
<protein>
    <submittedName>
        <fullName evidence="1">Uncharacterized protein</fullName>
    </submittedName>
</protein>
<evidence type="ECO:0000313" key="2">
    <source>
        <dbReference type="Proteomes" id="UP000001343"/>
    </source>
</evidence>
<organism evidence="1 2">
    <name type="scientific">Leptospira mayottensis 200901122</name>
    <dbReference type="NCBI Taxonomy" id="1193010"/>
    <lineage>
        <taxon>Bacteria</taxon>
        <taxon>Pseudomonadati</taxon>
        <taxon>Spirochaetota</taxon>
        <taxon>Spirochaetia</taxon>
        <taxon>Leptospirales</taxon>
        <taxon>Leptospiraceae</taxon>
        <taxon>Leptospira</taxon>
    </lineage>
</organism>
<proteinExistence type="predicted"/>
<name>A0AA87MU85_9LEPT</name>
<evidence type="ECO:0000313" key="1">
    <source>
        <dbReference type="EMBL" id="EKS01848.1"/>
    </source>
</evidence>
<dbReference type="Proteomes" id="UP000001343">
    <property type="component" value="Unassembled WGS sequence"/>
</dbReference>
<sequence length="87" mass="10150">MGFPRPIEMTLSREKIGGVRETRFERGLVFYKTITQWERDRKLQFEIQADPSLTPITTLDPHVVLGGAYFDALQGKYELEYNEILNN</sequence>
<reference evidence="1 2" key="1">
    <citation type="journal article" date="2014" name="Int. J. Syst. Evol. Microbiol.">
        <title>Leptospira mayottensis sp. nov., a pathogenic species of the genus Leptospira isolated from humans.</title>
        <authorList>
            <person name="Bourhy P."/>
            <person name="Collet L."/>
            <person name="Brisse S."/>
            <person name="Picardeau M."/>
        </authorList>
    </citation>
    <scope>NUCLEOTIDE SEQUENCE [LARGE SCALE GENOMIC DNA]</scope>
    <source>
        <strain evidence="1 2">200901122</strain>
    </source>
</reference>
<comment type="caution">
    <text evidence="1">The sequence shown here is derived from an EMBL/GenBank/DDBJ whole genome shotgun (WGS) entry which is preliminary data.</text>
</comment>
<dbReference type="AlphaFoldDB" id="A0AA87MU85"/>